<dbReference type="PANTHER" id="PTHR15127">
    <property type="entry name" value="HEAVYWEIGHT, ISOFORM A"/>
    <property type="match status" value="1"/>
</dbReference>
<dbReference type="Gene3D" id="3.30.505.10">
    <property type="entry name" value="SH2 domain"/>
    <property type="match status" value="1"/>
</dbReference>
<protein>
    <recommendedName>
        <fullName evidence="4">SH2 domain-containing protein</fullName>
    </recommendedName>
</protein>
<keyword evidence="1" id="KW-0727">SH2 domain</keyword>
<comment type="caution">
    <text evidence="2">The sequence shown here is derived from an EMBL/GenBank/DDBJ whole genome shotgun (WGS) entry which is preliminary data.</text>
</comment>
<accession>A0A2P4S502</accession>
<dbReference type="InterPro" id="IPR036860">
    <property type="entry name" value="SH2_dom_sf"/>
</dbReference>
<gene>
    <name evidence="2" type="ORF">CIB84_017044</name>
</gene>
<dbReference type="AlphaFoldDB" id="A0A2P4S502"/>
<dbReference type="PANTHER" id="PTHR15127:SF29">
    <property type="entry name" value="SH2 DOMAIN-CONTAINING ADAPTER PROTEIN E"/>
    <property type="match status" value="1"/>
</dbReference>
<dbReference type="EMBL" id="PPHD01106616">
    <property type="protein sequence ID" value="POI19212.1"/>
    <property type="molecule type" value="Genomic_DNA"/>
</dbReference>
<evidence type="ECO:0000313" key="2">
    <source>
        <dbReference type="EMBL" id="POI19212.1"/>
    </source>
</evidence>
<reference evidence="2 3" key="1">
    <citation type="submission" date="2018-01" db="EMBL/GenBank/DDBJ databases">
        <title>Comparison of the Chinese Bamboo Partridge and Red Junglefowl genome sequences highlights the importance of demography in genome evolution.</title>
        <authorList>
            <person name="Tiley G.P."/>
            <person name="Kimball R.T."/>
            <person name="Braun E.L."/>
            <person name="Burleigh J.G."/>
        </authorList>
    </citation>
    <scope>NUCLEOTIDE SEQUENCE [LARGE SCALE GENOMIC DNA]</scope>
    <source>
        <strain evidence="2">RTK389</strain>
        <tissue evidence="2">Blood</tissue>
    </source>
</reference>
<dbReference type="SUPFAM" id="SSF55550">
    <property type="entry name" value="SH2 domain"/>
    <property type="match status" value="1"/>
</dbReference>
<sequence>MTTTTTTTPPPIHPRRTSQGCVHILVAQTKDHKYTLSQASGGFASVPEVVHYYSTEKLPFKGAEHMALLHPVHCKMH</sequence>
<proteinExistence type="predicted"/>
<dbReference type="OrthoDB" id="5914531at2759"/>
<organism evidence="2 3">
    <name type="scientific">Bambusicola thoracicus</name>
    <name type="common">Chinese bamboo-partridge</name>
    <name type="synonym">Perdix thoracica</name>
    <dbReference type="NCBI Taxonomy" id="9083"/>
    <lineage>
        <taxon>Eukaryota</taxon>
        <taxon>Metazoa</taxon>
        <taxon>Chordata</taxon>
        <taxon>Craniata</taxon>
        <taxon>Vertebrata</taxon>
        <taxon>Euteleostomi</taxon>
        <taxon>Archelosauria</taxon>
        <taxon>Archosauria</taxon>
        <taxon>Dinosauria</taxon>
        <taxon>Saurischia</taxon>
        <taxon>Theropoda</taxon>
        <taxon>Coelurosauria</taxon>
        <taxon>Aves</taxon>
        <taxon>Neognathae</taxon>
        <taxon>Galloanserae</taxon>
        <taxon>Galliformes</taxon>
        <taxon>Phasianidae</taxon>
        <taxon>Perdicinae</taxon>
        <taxon>Bambusicola</taxon>
    </lineage>
</organism>
<dbReference type="Proteomes" id="UP000237246">
    <property type="component" value="Unassembled WGS sequence"/>
</dbReference>
<name>A0A2P4S502_BAMTH</name>
<evidence type="ECO:0000256" key="1">
    <source>
        <dbReference type="ARBA" id="ARBA00022999"/>
    </source>
</evidence>
<dbReference type="GO" id="GO:0001784">
    <property type="term" value="F:phosphotyrosine residue binding"/>
    <property type="evidence" value="ECO:0007669"/>
    <property type="project" value="TreeGrafter"/>
</dbReference>
<keyword evidence="3" id="KW-1185">Reference proteome</keyword>
<dbReference type="InterPro" id="IPR051846">
    <property type="entry name" value="SH2_domain_adapters"/>
</dbReference>
<evidence type="ECO:0000313" key="3">
    <source>
        <dbReference type="Proteomes" id="UP000237246"/>
    </source>
</evidence>
<evidence type="ECO:0008006" key="4">
    <source>
        <dbReference type="Google" id="ProtNLM"/>
    </source>
</evidence>